<dbReference type="SUPFAM" id="SSF54695">
    <property type="entry name" value="POZ domain"/>
    <property type="match status" value="1"/>
</dbReference>
<dbReference type="CDD" id="cd18186">
    <property type="entry name" value="BTB_POZ_ZBTB_KLHL-like"/>
    <property type="match status" value="1"/>
</dbReference>
<dbReference type="Pfam" id="PF00651">
    <property type="entry name" value="BTB"/>
    <property type="match status" value="1"/>
</dbReference>
<organism evidence="2 3">
    <name type="scientific">Pristionchus mayeri</name>
    <dbReference type="NCBI Taxonomy" id="1317129"/>
    <lineage>
        <taxon>Eukaryota</taxon>
        <taxon>Metazoa</taxon>
        <taxon>Ecdysozoa</taxon>
        <taxon>Nematoda</taxon>
        <taxon>Chromadorea</taxon>
        <taxon>Rhabditida</taxon>
        <taxon>Rhabditina</taxon>
        <taxon>Diplogasteromorpha</taxon>
        <taxon>Diplogasteroidea</taxon>
        <taxon>Neodiplogasteridae</taxon>
        <taxon>Pristionchus</taxon>
    </lineage>
</organism>
<evidence type="ECO:0000259" key="1">
    <source>
        <dbReference type="Pfam" id="PF00651"/>
    </source>
</evidence>
<feature type="non-terminal residue" evidence="2">
    <location>
        <position position="1"/>
    </location>
</feature>
<feature type="non-terminal residue" evidence="2">
    <location>
        <position position="78"/>
    </location>
</feature>
<accession>A0AAN5D1C4</accession>
<dbReference type="EMBL" id="BTRK01000005">
    <property type="protein sequence ID" value="GMR54738.1"/>
    <property type="molecule type" value="Genomic_DNA"/>
</dbReference>
<reference evidence="3" key="1">
    <citation type="submission" date="2022-10" db="EMBL/GenBank/DDBJ databases">
        <title>Genome assembly of Pristionchus species.</title>
        <authorList>
            <person name="Yoshida K."/>
            <person name="Sommer R.J."/>
        </authorList>
    </citation>
    <scope>NUCLEOTIDE SEQUENCE [LARGE SCALE GENOMIC DNA]</scope>
    <source>
        <strain evidence="3">RS5460</strain>
    </source>
</reference>
<comment type="caution">
    <text evidence="2">The sequence shown here is derived from an EMBL/GenBank/DDBJ whole genome shotgun (WGS) entry which is preliminary data.</text>
</comment>
<keyword evidence="3" id="KW-1185">Reference proteome</keyword>
<dbReference type="Gene3D" id="3.30.710.10">
    <property type="entry name" value="Potassium Channel Kv1.1, Chain A"/>
    <property type="match status" value="1"/>
</dbReference>
<sequence>QGFVNDDKITVEIRFTISKVRGIRMTPRFDFTNPHEPNHDVAFIINGEKIYTSKILAALSPVFYAMFYGDFAEKEKKE</sequence>
<dbReference type="PANTHER" id="PTHR47022:SF1">
    <property type="entry name" value="BTB AND MATH DOMAIN-CONTAINING PROTEIN 36-RELATED"/>
    <property type="match status" value="1"/>
</dbReference>
<dbReference type="PANTHER" id="PTHR47022">
    <property type="entry name" value="BTB AND MATH DOMAIN-CONTAINING PROTEIN 36-RELATED"/>
    <property type="match status" value="1"/>
</dbReference>
<dbReference type="AlphaFoldDB" id="A0AAN5D1C4"/>
<protein>
    <recommendedName>
        <fullName evidence="1">BTB domain-containing protein</fullName>
    </recommendedName>
</protein>
<feature type="domain" description="BTB" evidence="1">
    <location>
        <begin position="38"/>
        <end position="76"/>
    </location>
</feature>
<evidence type="ECO:0000313" key="3">
    <source>
        <dbReference type="Proteomes" id="UP001328107"/>
    </source>
</evidence>
<dbReference type="Proteomes" id="UP001328107">
    <property type="component" value="Unassembled WGS sequence"/>
</dbReference>
<gene>
    <name evidence="2" type="ORF">PMAYCL1PPCAC_24933</name>
</gene>
<evidence type="ECO:0000313" key="2">
    <source>
        <dbReference type="EMBL" id="GMR54738.1"/>
    </source>
</evidence>
<proteinExistence type="predicted"/>
<dbReference type="InterPro" id="IPR000210">
    <property type="entry name" value="BTB/POZ_dom"/>
</dbReference>
<name>A0AAN5D1C4_9BILA</name>
<dbReference type="InterPro" id="IPR011333">
    <property type="entry name" value="SKP1/BTB/POZ_sf"/>
</dbReference>